<dbReference type="Pfam" id="PF17598">
    <property type="entry name" value="DUF5494"/>
    <property type="match status" value="1"/>
</dbReference>
<protein>
    <submittedName>
        <fullName evidence="1">ORF A82</fullName>
    </submittedName>
</protein>
<dbReference type="GeneID" id="2741791"/>
<proteinExistence type="predicted"/>
<reference evidence="1 2" key="1">
    <citation type="journal article" date="2004" name="J. Virol.">
        <title>Comparative genomic analysis of hyperthermophilic archaeal Fuselloviridae viruses.</title>
        <authorList>
            <person name="Wiedenheft B."/>
            <person name="Stedman K."/>
            <person name="Roberto F."/>
            <person name="Willits D."/>
            <person name="Gleske A.K."/>
            <person name="Zoeller L."/>
            <person name="Snyder J."/>
            <person name="Douglas T."/>
            <person name="Young M."/>
        </authorList>
    </citation>
    <scope>NUCLEOTIDE SEQUENCE</scope>
</reference>
<dbReference type="EMBL" id="AY423772">
    <property type="protein sequence ID" value="AAQ94365.1"/>
    <property type="molecule type" value="Genomic_DNA"/>
</dbReference>
<evidence type="ECO:0000313" key="2">
    <source>
        <dbReference type="Proteomes" id="UP000006814"/>
    </source>
</evidence>
<keyword evidence="2" id="KW-1185">Reference proteome</keyword>
<evidence type="ECO:0000313" key="1">
    <source>
        <dbReference type="EMBL" id="AAQ94365.1"/>
    </source>
</evidence>
<organism evidence="1 2">
    <name type="scientific">Sulfolobus virus Kamchatka 1</name>
    <dbReference type="NCBI Taxonomy" id="248496"/>
    <lineage>
        <taxon>Viruses</taxon>
        <taxon>Viruses incertae sedis</taxon>
        <taxon>Fuselloviridae</taxon>
        <taxon>Alphafusellovirus</taxon>
        <taxon>Alphafusellovirus kamchatkaense</taxon>
        <taxon>Sulfolobus spindle-shaped virus 9</taxon>
    </lineage>
</organism>
<accession>Q6TDN4</accession>
<sequence length="82" mass="9855">MMRWMSNGLVSPKNIRRNSPRFRFNYAHYCFTIQKVKAQERETNIKPQIHRVLSHRGFGISLTRRALCLLHHLRNLFYGIID</sequence>
<dbReference type="RefSeq" id="NP_963968.1">
    <property type="nucleotide sequence ID" value="NC_005361.1"/>
</dbReference>
<dbReference type="InterPro" id="IPR020272">
    <property type="entry name" value="C-84-like"/>
</dbReference>
<dbReference type="OrthoDB" id="25181at10239"/>
<dbReference type="KEGG" id="vg:2741791"/>
<name>Q6TDN4_9VIRU</name>
<dbReference type="Proteomes" id="UP000006814">
    <property type="component" value="Segment"/>
</dbReference>